<keyword evidence="2" id="KW-0560">Oxidoreductase</keyword>
<keyword evidence="7" id="KW-1185">Reference proteome</keyword>
<protein>
    <recommendedName>
        <fullName evidence="4">NADP-dependent oxidoreductase domain-containing protein 1</fullName>
    </recommendedName>
</protein>
<gene>
    <name evidence="6" type="ORF">NP493_110g01042</name>
</gene>
<proteinExistence type="inferred from homology"/>
<organism evidence="6 7">
    <name type="scientific">Ridgeia piscesae</name>
    <name type="common">Tubeworm</name>
    <dbReference type="NCBI Taxonomy" id="27915"/>
    <lineage>
        <taxon>Eukaryota</taxon>
        <taxon>Metazoa</taxon>
        <taxon>Spiralia</taxon>
        <taxon>Lophotrochozoa</taxon>
        <taxon>Annelida</taxon>
        <taxon>Polychaeta</taxon>
        <taxon>Sedentaria</taxon>
        <taxon>Canalipalpata</taxon>
        <taxon>Sabellida</taxon>
        <taxon>Siboglinidae</taxon>
        <taxon>Ridgeia</taxon>
    </lineage>
</organism>
<comment type="caution">
    <text evidence="6">The sequence shown here is derived from an EMBL/GenBank/DDBJ whole genome shotgun (WGS) entry which is preliminary data.</text>
</comment>
<evidence type="ECO:0000256" key="4">
    <source>
        <dbReference type="ARBA" id="ARBA00072230"/>
    </source>
</evidence>
<dbReference type="Proteomes" id="UP001209878">
    <property type="component" value="Unassembled WGS sequence"/>
</dbReference>
<accession>A0AAD9P6G3</accession>
<comment type="function">
    <text evidence="3">Probable oxidoreductase.</text>
</comment>
<evidence type="ECO:0000256" key="3">
    <source>
        <dbReference type="ARBA" id="ARBA00054560"/>
    </source>
</evidence>
<evidence type="ECO:0000313" key="6">
    <source>
        <dbReference type="EMBL" id="KAK2189014.1"/>
    </source>
</evidence>
<dbReference type="FunFam" id="3.40.50.720:FF:000447">
    <property type="entry name" value="NADP dependent oxidoreductase domain containing 1"/>
    <property type="match status" value="1"/>
</dbReference>
<dbReference type="InterPro" id="IPR028939">
    <property type="entry name" value="P5C_Rdtase_cat_N"/>
</dbReference>
<comment type="similarity">
    <text evidence="1">Belongs to the pyrroline-5-carboxylate reductase family.</text>
</comment>
<evidence type="ECO:0000313" key="7">
    <source>
        <dbReference type="Proteomes" id="UP001209878"/>
    </source>
</evidence>
<dbReference type="Pfam" id="PF03807">
    <property type="entry name" value="F420_oxidored"/>
    <property type="match status" value="1"/>
</dbReference>
<evidence type="ECO:0000256" key="2">
    <source>
        <dbReference type="ARBA" id="ARBA00023002"/>
    </source>
</evidence>
<dbReference type="InterPro" id="IPR036291">
    <property type="entry name" value="NAD(P)-bd_dom_sf"/>
</dbReference>
<dbReference type="EMBL" id="JAODUO010000116">
    <property type="protein sequence ID" value="KAK2189014.1"/>
    <property type="molecule type" value="Genomic_DNA"/>
</dbReference>
<dbReference type="GO" id="GO:0004735">
    <property type="term" value="F:pyrroline-5-carboxylate reductase activity"/>
    <property type="evidence" value="ECO:0007669"/>
    <property type="project" value="TreeGrafter"/>
</dbReference>
<feature type="domain" description="Pyrroline-5-carboxylate reductase catalytic N-terminal" evidence="5">
    <location>
        <begin position="98"/>
        <end position="190"/>
    </location>
</feature>
<dbReference type="PANTHER" id="PTHR11645">
    <property type="entry name" value="PYRROLINE-5-CARBOXYLATE REDUCTASE"/>
    <property type="match status" value="1"/>
</dbReference>
<dbReference type="Gene3D" id="3.40.50.720">
    <property type="entry name" value="NAD(P)-binding Rossmann-like Domain"/>
    <property type="match status" value="1"/>
</dbReference>
<reference evidence="6" key="1">
    <citation type="journal article" date="2023" name="Mol. Biol. Evol.">
        <title>Third-Generation Sequencing Reveals the Adaptive Role of the Epigenome in Three Deep-Sea Polychaetes.</title>
        <authorList>
            <person name="Perez M."/>
            <person name="Aroh O."/>
            <person name="Sun Y."/>
            <person name="Lan Y."/>
            <person name="Juniper S.K."/>
            <person name="Young C.R."/>
            <person name="Angers B."/>
            <person name="Qian P.Y."/>
        </authorList>
    </citation>
    <scope>NUCLEOTIDE SEQUENCE</scope>
    <source>
        <strain evidence="6">R07B-5</strain>
    </source>
</reference>
<sequence length="379" mass="42654">MATTVAEAISTEEDDSGIDITESLGSLNFEDALSDEEKQLVHLRKRSHALTATACAQATYFVCILNEARQIKNQLHNPVPMRASRRLLEEVTPRDAVRISIIGCGRMGSHLTHSLLTFGEVNPSEIKISTRRPEMLTTLQESGVQCFHDNQRAASAAHLLFLCVLPSQLPDVAEDIRGHISDGCIIYSMIAGVTLPRLQKLLDHTDIVKPHFTWPQDCSQRRWCHQCEMTATFADLAMVEKTCPLSLNKEEAVITTNVTFAEQMVYALVNMCTWLGLSRVETIGVVNAVVLGHSHRKPVQGKLNQQDITRMAGDDDKPFPKVNLSVIVDRETPLTKNLVHNRTIRTAFVEHYCNIFKEYLDWKKKSLQQAKEQLHLTFE</sequence>
<dbReference type="PANTHER" id="PTHR11645:SF58">
    <property type="entry name" value="NADP-DEPENDENT OXIDOREDUCTASE DOMAIN-CONTAINING PROTEIN 1"/>
    <property type="match status" value="1"/>
</dbReference>
<dbReference type="GO" id="GO:0055129">
    <property type="term" value="P:L-proline biosynthetic process"/>
    <property type="evidence" value="ECO:0007669"/>
    <property type="project" value="TreeGrafter"/>
</dbReference>
<dbReference type="AlphaFoldDB" id="A0AAD9P6G3"/>
<dbReference type="SUPFAM" id="SSF51735">
    <property type="entry name" value="NAD(P)-binding Rossmann-fold domains"/>
    <property type="match status" value="1"/>
</dbReference>
<evidence type="ECO:0000259" key="5">
    <source>
        <dbReference type="Pfam" id="PF03807"/>
    </source>
</evidence>
<evidence type="ECO:0000256" key="1">
    <source>
        <dbReference type="ARBA" id="ARBA00005525"/>
    </source>
</evidence>
<name>A0AAD9P6G3_RIDPI</name>